<dbReference type="EMBL" id="CASHSV030000206">
    <property type="protein sequence ID" value="CAJ2655053.1"/>
    <property type="molecule type" value="Genomic_DNA"/>
</dbReference>
<evidence type="ECO:0000313" key="2">
    <source>
        <dbReference type="Proteomes" id="UP001177021"/>
    </source>
</evidence>
<proteinExistence type="predicted"/>
<protein>
    <submittedName>
        <fullName evidence="1">Uncharacterized protein</fullName>
    </submittedName>
</protein>
<evidence type="ECO:0000313" key="1">
    <source>
        <dbReference type="EMBL" id="CAJ2655053.1"/>
    </source>
</evidence>
<organism evidence="1 2">
    <name type="scientific">Trifolium pratense</name>
    <name type="common">Red clover</name>
    <dbReference type="NCBI Taxonomy" id="57577"/>
    <lineage>
        <taxon>Eukaryota</taxon>
        <taxon>Viridiplantae</taxon>
        <taxon>Streptophyta</taxon>
        <taxon>Embryophyta</taxon>
        <taxon>Tracheophyta</taxon>
        <taxon>Spermatophyta</taxon>
        <taxon>Magnoliopsida</taxon>
        <taxon>eudicotyledons</taxon>
        <taxon>Gunneridae</taxon>
        <taxon>Pentapetalae</taxon>
        <taxon>rosids</taxon>
        <taxon>fabids</taxon>
        <taxon>Fabales</taxon>
        <taxon>Fabaceae</taxon>
        <taxon>Papilionoideae</taxon>
        <taxon>50 kb inversion clade</taxon>
        <taxon>NPAAA clade</taxon>
        <taxon>Hologalegina</taxon>
        <taxon>IRL clade</taxon>
        <taxon>Trifolieae</taxon>
        <taxon>Trifolium</taxon>
    </lineage>
</organism>
<dbReference type="Proteomes" id="UP001177021">
    <property type="component" value="Unassembled WGS sequence"/>
</dbReference>
<reference evidence="1" key="1">
    <citation type="submission" date="2023-10" db="EMBL/GenBank/DDBJ databases">
        <authorList>
            <person name="Rodriguez Cubillos JULIANA M."/>
            <person name="De Vega J."/>
        </authorList>
    </citation>
    <scope>NUCLEOTIDE SEQUENCE</scope>
</reference>
<keyword evidence="2" id="KW-1185">Reference proteome</keyword>
<name>A0ACB0KH01_TRIPR</name>
<comment type="caution">
    <text evidence="1">The sequence shown here is derived from an EMBL/GenBank/DDBJ whole genome shotgun (WGS) entry which is preliminary data.</text>
</comment>
<gene>
    <name evidence="1" type="ORF">MILVUS5_LOCUS22069</name>
</gene>
<sequence>MVLIAFEFNSNFTSSTLHYASNSFSHTRNFNFTPLMLSIKNDASNHSNFVTHKELEFKPSFDEYLKAMESAKSVIRVKKTSKNESDDGNHVRNFRRVGPKIRRKDAAFEDDEAETGKLNKGFKNENGEKERNLDYRTKKNSSSHSIEPKSDNCSGGISNKIIRSNSNGSRGGSVVERGANYGLYSSKMSKEEGFGRRERDHSRKGKTLGGDRFVDRKKPMDRGPGKRYSEIESLTNRNGRMNVKSNASSSSNGGRGESVAEREVNYGLYSSKMSEEEGFGRRERDHSRKGETLGSDSFVDRKKPMDGGPGKRYREIESLTNSNGRMNVKPNGSSKRFVNRGYDSDNLEVERAAFKNLEGPNNVISKAHFSHKDSFVDRKKAMDSGPGKRYSEIQSLINRNGRMNVKSNGSSKRFLNRGYDSDNLEVERAAFKNLEDPNNVISKAHFSHKELEERIQKLAKQLNGVDVNSPEWMFSKMIRSAKLKFNDYSIRRLITILGNLGNWQRVIQVIEWLQARERFQSHKPRHVYNAALDALGKLRRPVEALNVFHAMQQQMSTYPDLVAYHSIAVTLGQAGHMKQLFDVIDIMRSHPKKKFSKGVFENWDPRLEPDIVVYNAVLNACVKGKQWEGAFWVLQQLKKQNIKPSAATYGLVMEVMFSCGKYNLVHEFFRKLQKSSIPNPLTYRVLVNTFWKEGKIDEAVSAVLEMERRGIVGSASLYYDLARCLCAAGRRHEALMQIDKICKVANKPLVVTYTGLMQASLDSGNIQDGAYIFEKMKDICAPNLVTYNIMLKAYVDHEMFQEAKELFEQMLENTNHLSRKDDYKMRVIPDIYTFNTMLDACAAEKRWIYFDYVYQRMLYHGYHFNPKRHLQMILEAYRAGKEEPLEITWKHLADTDRIPPVSLIKERFCTKLEKDDYIVALKCITSNTPKDLQPFSKSSWLNLFKENSQRCQKDTLVRLMNAASNVISNTSVPNPALVCLIQSCKEFCFATDLSVADMDSTNNVFALESKGEVTNTR</sequence>
<accession>A0ACB0KH01</accession>